<evidence type="ECO:0000256" key="11">
    <source>
        <dbReference type="RuleBase" id="RU364064"/>
    </source>
</evidence>
<dbReference type="NCBIfam" id="TIGR02504">
    <property type="entry name" value="NrdJ_Z"/>
    <property type="match status" value="1"/>
</dbReference>
<dbReference type="SUPFAM" id="SSF48168">
    <property type="entry name" value="R1 subunit of ribonucleotide reductase, N-terminal domain"/>
    <property type="match status" value="1"/>
</dbReference>
<evidence type="ECO:0000256" key="2">
    <source>
        <dbReference type="ARBA" id="ARBA00007405"/>
    </source>
</evidence>
<accession>A0A2P5PAF3</accession>
<dbReference type="Proteomes" id="UP000235653">
    <property type="component" value="Unassembled WGS sequence"/>
</dbReference>
<reference evidence="14 15" key="1">
    <citation type="journal article" date="2017" name="ISME J.">
        <title>Grape pomace compost harbors organohalide-respiring Dehalogenimonas species with novel reductive dehalogenase genes.</title>
        <authorList>
            <person name="Yang Y."/>
            <person name="Higgins S.A."/>
            <person name="Yan J."/>
            <person name="Simsir B."/>
            <person name="Chourey K."/>
            <person name="Iyer R."/>
            <person name="Hettich R.L."/>
            <person name="Baldwin B."/>
            <person name="Ogles D.M."/>
            <person name="Loffler F.E."/>
        </authorList>
    </citation>
    <scope>NUCLEOTIDE SEQUENCE [LARGE SCALE GENOMIC DNA]</scope>
    <source>
        <strain evidence="14 15">GP</strain>
    </source>
</reference>
<evidence type="ECO:0000256" key="9">
    <source>
        <dbReference type="ARBA" id="ARBA00023285"/>
    </source>
</evidence>
<dbReference type="GO" id="GO:0004748">
    <property type="term" value="F:ribonucleoside-diphosphate reductase activity, thioredoxin disulfide as acceptor"/>
    <property type="evidence" value="ECO:0007669"/>
    <property type="project" value="UniProtKB-EC"/>
</dbReference>
<dbReference type="PANTHER" id="PTHR43371">
    <property type="entry name" value="VITAMIN B12-DEPENDENT RIBONUCLEOTIDE REDUCTASE"/>
    <property type="match status" value="1"/>
</dbReference>
<feature type="domain" description="Ribonucleotide reductase large subunit C-terminal" evidence="13">
    <location>
        <begin position="89"/>
        <end position="560"/>
    </location>
</feature>
<dbReference type="InterPro" id="IPR013509">
    <property type="entry name" value="RNR_lsu_N"/>
</dbReference>
<keyword evidence="15" id="KW-1185">Reference proteome</keyword>
<evidence type="ECO:0000256" key="1">
    <source>
        <dbReference type="ARBA" id="ARBA00001922"/>
    </source>
</evidence>
<protein>
    <recommendedName>
        <fullName evidence="11">Vitamin B12-dependent ribonucleotide reductase</fullName>
        <ecNumber evidence="11">1.17.4.1</ecNumber>
    </recommendedName>
</protein>
<keyword evidence="3 11" id="KW-0846">Cobalamin</keyword>
<keyword evidence="4 11" id="KW-0237">DNA synthesis</keyword>
<evidence type="ECO:0000256" key="10">
    <source>
        <dbReference type="ARBA" id="ARBA00047754"/>
    </source>
</evidence>
<evidence type="ECO:0000256" key="8">
    <source>
        <dbReference type="ARBA" id="ARBA00023157"/>
    </source>
</evidence>
<dbReference type="Pfam" id="PF02867">
    <property type="entry name" value="Ribonuc_red_lgC"/>
    <property type="match status" value="1"/>
</dbReference>
<dbReference type="EC" id="1.17.4.1" evidence="11"/>
<feature type="domain" description="Ribonucleotide reductase large subunit N-terminal" evidence="12">
    <location>
        <begin position="10"/>
        <end position="83"/>
    </location>
</feature>
<keyword evidence="8" id="KW-1015">Disulfide bond</keyword>
<name>A0A2P5PAF3_9CHLR</name>
<dbReference type="InterPro" id="IPR050862">
    <property type="entry name" value="RdRp_reductase_class-2"/>
</dbReference>
<evidence type="ECO:0000256" key="4">
    <source>
        <dbReference type="ARBA" id="ARBA00022634"/>
    </source>
</evidence>
<dbReference type="InterPro" id="IPR013344">
    <property type="entry name" value="RNR_NrdJ/NrdZ"/>
</dbReference>
<dbReference type="PANTHER" id="PTHR43371:SF1">
    <property type="entry name" value="RIBONUCLEOSIDE-DIPHOSPHATE REDUCTASE"/>
    <property type="match status" value="1"/>
</dbReference>
<evidence type="ECO:0000256" key="6">
    <source>
        <dbReference type="ARBA" id="ARBA00023002"/>
    </source>
</evidence>
<dbReference type="PRINTS" id="PR01183">
    <property type="entry name" value="RIBORDTASEM1"/>
</dbReference>
<evidence type="ECO:0000256" key="3">
    <source>
        <dbReference type="ARBA" id="ARBA00022628"/>
    </source>
</evidence>
<evidence type="ECO:0000256" key="5">
    <source>
        <dbReference type="ARBA" id="ARBA00022741"/>
    </source>
</evidence>
<dbReference type="CDD" id="cd02888">
    <property type="entry name" value="RNR_II_dimer"/>
    <property type="match status" value="1"/>
</dbReference>
<comment type="similarity">
    <text evidence="2 11">Belongs to the ribonucleoside diphosphate reductase class-2 family.</text>
</comment>
<dbReference type="InterPro" id="IPR008926">
    <property type="entry name" value="RNR_R1-su_N"/>
</dbReference>
<evidence type="ECO:0000259" key="12">
    <source>
        <dbReference type="Pfam" id="PF00317"/>
    </source>
</evidence>
<dbReference type="Pfam" id="PF00317">
    <property type="entry name" value="Ribonuc_red_lgN"/>
    <property type="match status" value="1"/>
</dbReference>
<dbReference type="GO" id="GO:0031419">
    <property type="term" value="F:cobalamin binding"/>
    <property type="evidence" value="ECO:0007669"/>
    <property type="project" value="UniProtKB-KW"/>
</dbReference>
<organism evidence="14 15">
    <name type="scientific">Dehalogenimonas etheniformans</name>
    <dbReference type="NCBI Taxonomy" id="1536648"/>
    <lineage>
        <taxon>Bacteria</taxon>
        <taxon>Bacillati</taxon>
        <taxon>Chloroflexota</taxon>
        <taxon>Dehalococcoidia</taxon>
        <taxon>Dehalococcoidales</taxon>
        <taxon>Dehalococcoidaceae</taxon>
        <taxon>Dehalogenimonas</taxon>
    </lineage>
</organism>
<proteinExistence type="inferred from homology"/>
<dbReference type="GO" id="GO:0071897">
    <property type="term" value="P:DNA biosynthetic process"/>
    <property type="evidence" value="ECO:0007669"/>
    <property type="project" value="UniProtKB-KW"/>
</dbReference>
<keyword evidence="9 11" id="KW-0170">Cobalt</keyword>
<dbReference type="OrthoDB" id="9762933at2"/>
<dbReference type="GO" id="GO:0009263">
    <property type="term" value="P:deoxyribonucleotide biosynthetic process"/>
    <property type="evidence" value="ECO:0007669"/>
    <property type="project" value="UniProtKB-KW"/>
</dbReference>
<dbReference type="UniPathway" id="UPA00326"/>
<dbReference type="Gene3D" id="3.20.70.20">
    <property type="match status" value="1"/>
</dbReference>
<dbReference type="EMBL" id="JQAN02000001">
    <property type="protein sequence ID" value="PPD59235.1"/>
    <property type="molecule type" value="Genomic_DNA"/>
</dbReference>
<evidence type="ECO:0000313" key="15">
    <source>
        <dbReference type="Proteomes" id="UP000235653"/>
    </source>
</evidence>
<evidence type="ECO:0000256" key="7">
    <source>
        <dbReference type="ARBA" id="ARBA00023116"/>
    </source>
</evidence>
<evidence type="ECO:0000259" key="13">
    <source>
        <dbReference type="Pfam" id="PF02867"/>
    </source>
</evidence>
<dbReference type="GO" id="GO:0005524">
    <property type="term" value="F:ATP binding"/>
    <property type="evidence" value="ECO:0007669"/>
    <property type="project" value="InterPro"/>
</dbReference>
<gene>
    <name evidence="14" type="ORF">JP09_000505</name>
</gene>
<dbReference type="AlphaFoldDB" id="A0A2P5PAF3"/>
<comment type="cofactor">
    <cofactor evidence="1 11">
        <name>adenosylcob(III)alamin</name>
        <dbReference type="ChEBI" id="CHEBI:18408"/>
    </cofactor>
</comment>
<dbReference type="InterPro" id="IPR000788">
    <property type="entry name" value="RNR_lg_C"/>
</dbReference>
<evidence type="ECO:0000313" key="14">
    <source>
        <dbReference type="EMBL" id="PPD59235.1"/>
    </source>
</evidence>
<comment type="caution">
    <text evidence="14">The sequence shown here is derived from an EMBL/GenBank/DDBJ whole genome shotgun (WGS) entry which is preliminary data.</text>
</comment>
<comment type="function">
    <text evidence="11">Catalyzes the reduction of ribonucleotides to deoxyribonucleotides. May function to provide a pool of deoxyribonucleotide precursors for DNA repair during oxygen limitation and/or for immediate growth after restoration of oxygen.</text>
</comment>
<keyword evidence="7" id="KW-0215">Deoxyribonucleotide synthesis</keyword>
<sequence length="587" mass="65474">MNTIVPPLITKNGQRVLEKRYLKRVNDRYETIDSMFRRVAKRVASAESLYSSGPETQIMEQDFFRAMAALEFLPNSPTLLNSDLDGQIASCFVLPVGDSIDEIFEAVKNTARVHQSCGGTGFSFSRIRPEGDVVHDQPGIAPGPVPFIQAFSLASNLVKQGGVRQGCNIGILNVDHPDILKFIAMKDDPEYLTNFCISVAITDKFLDALFTGGDYDLINPRTGQIQGYLNAQFVFDKITNQSWKTGDPGLIFIDRINRDQPTPILGKIEAVTSCAEQVLLPFECCHLGSINLAKMLKNSTDGTLVIDYPKIARTARLGIRFLDDCIDINNYPLPQIEEATKRTRKIGLSVMGYADMLVMLEIPYDSDLALETANKIMRLIDDEAHIASQELAQKRGVFPAYSGSKYDRPNGQRLRNASCTMIAPTGSLSLIAGCNNGIEPFFSMVFVRNILDGEHLLEVNPYFETYARENGFFSEDLLYRLVQGENLRDVPGIPEAAKRIFVTTNQVKPEWHVRTQGVFQKNIDGAIAKMINVPASTTPQEIGEIFLMAYREGVKGVTAYRDTSRKIQSLCNDENGCDLVRDYMRKL</sequence>
<keyword evidence="5 11" id="KW-0547">Nucleotide-binding</keyword>
<keyword evidence="6 11" id="KW-0560">Oxidoreductase</keyword>
<comment type="catalytic activity">
    <reaction evidence="10 11">
        <text>a 2'-deoxyribonucleoside 5'-diphosphate + [thioredoxin]-disulfide + H2O = a ribonucleoside 5'-diphosphate + [thioredoxin]-dithiol</text>
        <dbReference type="Rhea" id="RHEA:23252"/>
        <dbReference type="Rhea" id="RHEA-COMP:10698"/>
        <dbReference type="Rhea" id="RHEA-COMP:10700"/>
        <dbReference type="ChEBI" id="CHEBI:15377"/>
        <dbReference type="ChEBI" id="CHEBI:29950"/>
        <dbReference type="ChEBI" id="CHEBI:50058"/>
        <dbReference type="ChEBI" id="CHEBI:57930"/>
        <dbReference type="ChEBI" id="CHEBI:73316"/>
        <dbReference type="EC" id="1.17.4.1"/>
    </reaction>
</comment>
<dbReference type="SUPFAM" id="SSF51998">
    <property type="entry name" value="PFL-like glycyl radical enzymes"/>
    <property type="match status" value="1"/>
</dbReference>